<dbReference type="Proteomes" id="UP001189429">
    <property type="component" value="Unassembled WGS sequence"/>
</dbReference>
<dbReference type="EMBL" id="CAUYUJ010002803">
    <property type="protein sequence ID" value="CAK0802446.1"/>
    <property type="molecule type" value="Genomic_DNA"/>
</dbReference>
<feature type="region of interest" description="Disordered" evidence="1">
    <location>
        <begin position="81"/>
        <end position="100"/>
    </location>
</feature>
<keyword evidence="4" id="KW-1185">Reference proteome</keyword>
<feature type="region of interest" description="Disordered" evidence="1">
    <location>
        <begin position="26"/>
        <end position="48"/>
    </location>
</feature>
<dbReference type="InterPro" id="IPR007877">
    <property type="entry name" value="DUF707"/>
</dbReference>
<sequence>MAAAVRVACLAACACAVSGLAVGQAGEAAAPPGGAAPGRARSQGTGPDHFARCRNGRPFEDKESLEMCCASGRKRLGMLEVGAAAGPPPGAWGARKREERRQVRQAAHRTLTAEESRQRVTSCIEEGGHMEELVKTVEKGATLPLAVTAWRAYQDKLARQLLEDHPGGARETPYRILVAIAVKDAAESVDIFNFNLRRLRSNKAGDKFEFALFHHDGSNEQWAQQAWYGNNGTVVLKHLGRGCKPEFWETITPEMAAGYDYLWLLDEDLQMDFLSWDFYRTVLSTLDPVVSQPVVIGKEPGMRGTDILDLRMRGVLDDGRFTFAYETVRTDVQIPVISAKIWAAVHERIAGNDRTSAWYTDTFWDTVAELGKAECQRTGILAVNAAPLRHFNWHNLFNGTKCAKGCGAAGENCRPVSGTEARLVRQALGAAAAQDGRTETPCQIPENWTGACQVHGQSGSMPDCLQAMLQKSSRRQWNAELSFD</sequence>
<feature type="chain" id="PRO_5046137860" description="Hexosyltransferase" evidence="2">
    <location>
        <begin position="20"/>
        <end position="484"/>
    </location>
</feature>
<organism evidence="3 4">
    <name type="scientific">Prorocentrum cordatum</name>
    <dbReference type="NCBI Taxonomy" id="2364126"/>
    <lineage>
        <taxon>Eukaryota</taxon>
        <taxon>Sar</taxon>
        <taxon>Alveolata</taxon>
        <taxon>Dinophyceae</taxon>
        <taxon>Prorocentrales</taxon>
        <taxon>Prorocentraceae</taxon>
        <taxon>Prorocentrum</taxon>
    </lineage>
</organism>
<dbReference type="Pfam" id="PF05212">
    <property type="entry name" value="DUF707"/>
    <property type="match status" value="1"/>
</dbReference>
<evidence type="ECO:0000313" key="4">
    <source>
        <dbReference type="Proteomes" id="UP001189429"/>
    </source>
</evidence>
<comment type="caution">
    <text evidence="3">The sequence shown here is derived from an EMBL/GenBank/DDBJ whole genome shotgun (WGS) entry which is preliminary data.</text>
</comment>
<gene>
    <name evidence="3" type="ORF">PCOR1329_LOCUS9968</name>
</gene>
<evidence type="ECO:0000256" key="1">
    <source>
        <dbReference type="SAM" id="MobiDB-lite"/>
    </source>
</evidence>
<evidence type="ECO:0008006" key="5">
    <source>
        <dbReference type="Google" id="ProtNLM"/>
    </source>
</evidence>
<feature type="signal peptide" evidence="2">
    <location>
        <begin position="1"/>
        <end position="19"/>
    </location>
</feature>
<keyword evidence="2" id="KW-0732">Signal</keyword>
<evidence type="ECO:0000256" key="2">
    <source>
        <dbReference type="SAM" id="SignalP"/>
    </source>
</evidence>
<reference evidence="3" key="1">
    <citation type="submission" date="2023-10" db="EMBL/GenBank/DDBJ databases">
        <authorList>
            <person name="Chen Y."/>
            <person name="Shah S."/>
            <person name="Dougan E. K."/>
            <person name="Thang M."/>
            <person name="Chan C."/>
        </authorList>
    </citation>
    <scope>NUCLEOTIDE SEQUENCE [LARGE SCALE GENOMIC DNA]</scope>
</reference>
<protein>
    <recommendedName>
        <fullName evidence="5">Hexosyltransferase</fullName>
    </recommendedName>
</protein>
<accession>A0ABN9QD07</accession>
<evidence type="ECO:0000313" key="3">
    <source>
        <dbReference type="EMBL" id="CAK0802446.1"/>
    </source>
</evidence>
<proteinExistence type="predicted"/>
<feature type="compositionally biased region" description="Low complexity" evidence="1">
    <location>
        <begin position="26"/>
        <end position="40"/>
    </location>
</feature>
<name>A0ABN9QD07_9DINO</name>